<protein>
    <submittedName>
        <fullName evidence="1">Uncharacterized protein</fullName>
    </submittedName>
</protein>
<dbReference type="EMBL" id="JAEUAO010000007">
    <property type="protein sequence ID" value="MBW9066098.1"/>
    <property type="molecule type" value="Genomic_DNA"/>
</dbReference>
<dbReference type="RefSeq" id="WP_220374031.1">
    <property type="nucleotide sequence ID" value="NZ_JAEUAO010000007.1"/>
</dbReference>
<organism evidence="1 2">
    <name type="scientific">Rhizobium herbae</name>
    <dbReference type="NCBI Taxonomy" id="508661"/>
    <lineage>
        <taxon>Bacteria</taxon>
        <taxon>Pseudomonadati</taxon>
        <taxon>Pseudomonadota</taxon>
        <taxon>Alphaproteobacteria</taxon>
        <taxon>Hyphomicrobiales</taxon>
        <taxon>Rhizobiaceae</taxon>
        <taxon>Rhizobium/Agrobacterium group</taxon>
        <taxon>Rhizobium</taxon>
    </lineage>
</organism>
<dbReference type="Proteomes" id="UP000757604">
    <property type="component" value="Unassembled WGS sequence"/>
</dbReference>
<evidence type="ECO:0000313" key="1">
    <source>
        <dbReference type="EMBL" id="MBW9066098.1"/>
    </source>
</evidence>
<comment type="caution">
    <text evidence="1">The sequence shown here is derived from an EMBL/GenBank/DDBJ whole genome shotgun (WGS) entry which is preliminary data.</text>
</comment>
<name>A0ABS7HFY2_9HYPH</name>
<proteinExistence type="predicted"/>
<keyword evidence="2" id="KW-1185">Reference proteome</keyword>
<sequence>MRHHRREKTAQSKYPVAFGYIAGALDRWSRDLHHAEMSDVVDAENNRPKGKVSVTEKIRANVCDPDAVTLEEQVKMVCALSQPFRQNVAAAPTCWCNWPCNRNGPANNRTRARAAAPSNPF</sequence>
<gene>
    <name evidence="1" type="ORF">JNB71_22580</name>
</gene>
<accession>A0ABS7HFY2</accession>
<reference evidence="1 2" key="1">
    <citation type="journal article" date="2021" name="MBio">
        <title>Poor Competitiveness of Bradyrhizobium in Pigeon Pea Root Colonization in Indian Soils.</title>
        <authorList>
            <person name="Chalasani D."/>
            <person name="Basu A."/>
            <person name="Pullabhotla S.V.S.R.N."/>
            <person name="Jorrin B."/>
            <person name="Neal A.L."/>
            <person name="Poole P.S."/>
            <person name="Podile A.R."/>
            <person name="Tkacz A."/>
        </authorList>
    </citation>
    <scope>NUCLEOTIDE SEQUENCE [LARGE SCALE GENOMIC DNA]</scope>
    <source>
        <strain evidence="1 2">HU44</strain>
    </source>
</reference>
<evidence type="ECO:0000313" key="2">
    <source>
        <dbReference type="Proteomes" id="UP000757604"/>
    </source>
</evidence>